<name>A0A127AVY3_9CAUD</name>
<evidence type="ECO:0000313" key="1">
    <source>
        <dbReference type="EMBL" id="AMM44819.1"/>
    </source>
</evidence>
<gene>
    <name evidence="1" type="ORF">SP15_020</name>
</gene>
<dbReference type="KEGG" id="vg:29125188"/>
<accession>A0A127AVY3</accession>
<organism evidence="1 2">
    <name type="scientific">Bacillus phage SP-15</name>
    <dbReference type="NCBI Taxonomy" id="1792032"/>
    <lineage>
        <taxon>Viruses</taxon>
        <taxon>Duplodnaviria</taxon>
        <taxon>Heunggongvirae</taxon>
        <taxon>Uroviricota</taxon>
        <taxon>Caudoviricetes</taxon>
        <taxon>Thornevirus</taxon>
        <taxon>Thornevirus SP15</taxon>
    </lineage>
</organism>
<evidence type="ECO:0000313" key="2">
    <source>
        <dbReference type="Proteomes" id="UP000203261"/>
    </source>
</evidence>
<dbReference type="RefSeq" id="YP_009302408.1">
    <property type="nucleotide sequence ID" value="NC_031245.1"/>
</dbReference>
<dbReference type="EMBL" id="KT624200">
    <property type="protein sequence ID" value="AMM44819.1"/>
    <property type="molecule type" value="Genomic_DNA"/>
</dbReference>
<proteinExistence type="predicted"/>
<protein>
    <submittedName>
        <fullName evidence="1">Uncharacterized protein</fullName>
    </submittedName>
</protein>
<dbReference type="GeneID" id="29125188"/>
<keyword evidence="2" id="KW-1185">Reference proteome</keyword>
<dbReference type="Proteomes" id="UP000203261">
    <property type="component" value="Segment"/>
</dbReference>
<sequence>MVDNLDEAKRRKSHKEPQLKADLEEVLKKLAAGEFPKYNRTETLRDFGKAKSFSDGVRAVVKTMIRLSGASPNNDQLLQHYELAIIQHILKG</sequence>
<reference evidence="1 2" key="1">
    <citation type="submission" date="2015-08" db="EMBL/GenBank/DDBJ databases">
        <authorList>
            <person name="Babu N.S."/>
            <person name="Beckwith C.J."/>
            <person name="Beseler K.G."/>
            <person name="Brison A."/>
            <person name="Carone J.V."/>
            <person name="Caskin T.P."/>
            <person name="Diamond M."/>
            <person name="Durham M.E."/>
            <person name="Foxe J.M."/>
            <person name="Go M."/>
            <person name="Henderson B.A."/>
            <person name="Jones I.B."/>
            <person name="McGettigan J.A."/>
            <person name="Micheletti S.J."/>
            <person name="Nasrallah M.E."/>
            <person name="Ortiz D."/>
            <person name="Piller C.R."/>
            <person name="Privatt S.R."/>
            <person name="Schneider S.L."/>
            <person name="Sharp S."/>
            <person name="Smith T.C."/>
            <person name="Stanton J.D."/>
            <person name="Ullery H.E."/>
            <person name="Wilson R.J."/>
            <person name="Serrano M.G."/>
            <person name="Buck G."/>
            <person name="Lee V."/>
            <person name="Wang Y."/>
            <person name="Carvalho R."/>
            <person name="Voegtly L."/>
            <person name="Shi R."/>
            <person name="Duckworth R."/>
            <person name="Johnson A."/>
            <person name="Loviza R."/>
            <person name="Walstead R."/>
            <person name="Shah Z."/>
            <person name="Kiflezghi M."/>
            <person name="Wade K."/>
            <person name="Ball S.L."/>
            <person name="Bradley K.W."/>
            <person name="Asai D.J."/>
            <person name="Bowman C.A."/>
            <person name="Russell D.A."/>
            <person name="Pope W.H."/>
            <person name="Jacobs-Sera D."/>
            <person name="Hendrix R.W."/>
            <person name="Hatfull G.F."/>
        </authorList>
    </citation>
    <scope>NUCLEOTIDE SEQUENCE [LARGE SCALE GENOMIC DNA]</scope>
</reference>